<proteinExistence type="predicted"/>
<feature type="transmembrane region" description="Helical" evidence="1">
    <location>
        <begin position="45"/>
        <end position="65"/>
    </location>
</feature>
<accession>A0A0V9UI19</accession>
<organism evidence="2 3">
    <name type="scientific">Rhodococcus pyridinivorans KG-16</name>
    <dbReference type="NCBI Taxonomy" id="1441730"/>
    <lineage>
        <taxon>Bacteria</taxon>
        <taxon>Bacillati</taxon>
        <taxon>Actinomycetota</taxon>
        <taxon>Actinomycetes</taxon>
        <taxon>Mycobacteriales</taxon>
        <taxon>Nocardiaceae</taxon>
        <taxon>Rhodococcus</taxon>
    </lineage>
</organism>
<evidence type="ECO:0000313" key="2">
    <source>
        <dbReference type="EMBL" id="KSZ57627.1"/>
    </source>
</evidence>
<dbReference type="PATRIC" id="fig|1441730.3.peg.3506"/>
<protein>
    <submittedName>
        <fullName evidence="2">Membrane protein</fullName>
    </submittedName>
</protein>
<evidence type="ECO:0000313" key="3">
    <source>
        <dbReference type="Proteomes" id="UP000053060"/>
    </source>
</evidence>
<dbReference type="EMBL" id="AZXY01000008">
    <property type="protein sequence ID" value="KSZ57627.1"/>
    <property type="molecule type" value="Genomic_DNA"/>
</dbReference>
<sequence>MTEPRRGRPSGEFSFGRHALMSVGTATVVLLVTAIVVVAVRPTPVVGLVIALVGIVAAVVAMGVVSTRSARRAFGPAKDDRPGS</sequence>
<keyword evidence="1" id="KW-0812">Transmembrane</keyword>
<name>A0A0V9UI19_9NOCA</name>
<gene>
    <name evidence="2" type="ORF">Z045_16820</name>
</gene>
<dbReference type="AlphaFoldDB" id="A0A0V9UI19"/>
<evidence type="ECO:0000256" key="1">
    <source>
        <dbReference type="SAM" id="Phobius"/>
    </source>
</evidence>
<reference evidence="3" key="1">
    <citation type="submission" date="2015-01" db="EMBL/GenBank/DDBJ databases">
        <title>Draft genome sequence of Rhodococcus pyridinivorans strain KG-16, a hydrocarbon-degrading bacterium.</title>
        <authorList>
            <person name="Aggarwal R.K."/>
            <person name="Dawar C."/>
        </authorList>
    </citation>
    <scope>NUCLEOTIDE SEQUENCE [LARGE SCALE GENOMIC DNA]</scope>
    <source>
        <strain evidence="3">KG-16</strain>
    </source>
</reference>
<dbReference type="Proteomes" id="UP000053060">
    <property type="component" value="Unassembled WGS sequence"/>
</dbReference>
<comment type="caution">
    <text evidence="2">The sequence shown here is derived from an EMBL/GenBank/DDBJ whole genome shotgun (WGS) entry which is preliminary data.</text>
</comment>
<dbReference type="RefSeq" id="WP_060652866.1">
    <property type="nucleotide sequence ID" value="NZ_AZXY01000008.1"/>
</dbReference>
<reference evidence="2 3" key="2">
    <citation type="journal article" date="2016" name="Genome Announc.">
        <title>Draft Genome Sequence of a Versatile Hydrocarbon-Degrading Bacterium, Rhodococcus pyridinivorans Strain KG-16, Collected from Oil Fields in India.</title>
        <authorList>
            <person name="Aggarwal R.K."/>
            <person name="Dawar C."/>
            <person name="Phanindranath R."/>
            <person name="Mutnuri L."/>
            <person name="Dayal A.M."/>
        </authorList>
    </citation>
    <scope>NUCLEOTIDE SEQUENCE [LARGE SCALE GENOMIC DNA]</scope>
    <source>
        <strain evidence="2 3">KG-16</strain>
    </source>
</reference>
<keyword evidence="1" id="KW-1133">Transmembrane helix</keyword>
<feature type="transmembrane region" description="Helical" evidence="1">
    <location>
        <begin position="20"/>
        <end position="39"/>
    </location>
</feature>
<keyword evidence="1" id="KW-0472">Membrane</keyword>